<name>A0A1C7MVT6_9FUNG</name>
<dbReference type="InParanoid" id="A0A1C7MVT6"/>
<sequence length="293" mass="33072">NSQTYLDGRCAYASIVDAQDHTVCSILNLYIPPAHSEQFLFFDSLRMEVPFFLTYACSRHPPPFILGDLNSSLRDPSFQNHVFVEPWLEWLNAHYANCFPEALPTYTSAANHNTRKTIDYIFVDKSWMANTSNAQIYHLPSSWTDHSLLTVDISTLEIATGPGAWRFNPILLLDSRFAQLLTVSVDTFLSQIDFNALQISVISPPTAPPVPFVASIATKRHRVWESFKLLQNVAKSYSRHSKARSQHILSRLQFERNDLLASVSSAVFSDAAHLSRLQQLDTAIEALVEKETA</sequence>
<dbReference type="Pfam" id="PF03372">
    <property type="entry name" value="Exo_endo_phos"/>
    <property type="match status" value="1"/>
</dbReference>
<dbReference type="InterPro" id="IPR036691">
    <property type="entry name" value="Endo/exonu/phosph_ase_sf"/>
</dbReference>
<organism evidence="2 3">
    <name type="scientific">Choanephora cucurbitarum</name>
    <dbReference type="NCBI Taxonomy" id="101091"/>
    <lineage>
        <taxon>Eukaryota</taxon>
        <taxon>Fungi</taxon>
        <taxon>Fungi incertae sedis</taxon>
        <taxon>Mucoromycota</taxon>
        <taxon>Mucoromycotina</taxon>
        <taxon>Mucoromycetes</taxon>
        <taxon>Mucorales</taxon>
        <taxon>Mucorineae</taxon>
        <taxon>Choanephoraceae</taxon>
        <taxon>Choanephoroideae</taxon>
        <taxon>Choanephora</taxon>
    </lineage>
</organism>
<dbReference type="GO" id="GO:0003824">
    <property type="term" value="F:catalytic activity"/>
    <property type="evidence" value="ECO:0007669"/>
    <property type="project" value="InterPro"/>
</dbReference>
<evidence type="ECO:0000313" key="2">
    <source>
        <dbReference type="EMBL" id="OBZ80546.1"/>
    </source>
</evidence>
<accession>A0A1C7MVT6</accession>
<feature type="non-terminal residue" evidence="2">
    <location>
        <position position="1"/>
    </location>
</feature>
<dbReference type="OrthoDB" id="2282763at2759"/>
<evidence type="ECO:0000259" key="1">
    <source>
        <dbReference type="Pfam" id="PF03372"/>
    </source>
</evidence>
<feature type="domain" description="Endonuclease/exonuclease/phosphatase" evidence="1">
    <location>
        <begin position="58"/>
        <end position="141"/>
    </location>
</feature>
<dbReference type="SUPFAM" id="SSF56219">
    <property type="entry name" value="DNase I-like"/>
    <property type="match status" value="1"/>
</dbReference>
<dbReference type="InterPro" id="IPR005135">
    <property type="entry name" value="Endo/exonuclease/phosphatase"/>
</dbReference>
<dbReference type="AlphaFoldDB" id="A0A1C7MVT6"/>
<protein>
    <recommendedName>
        <fullName evidence="1">Endonuclease/exonuclease/phosphatase domain-containing protein</fullName>
    </recommendedName>
</protein>
<reference evidence="2 3" key="1">
    <citation type="submission" date="2016-03" db="EMBL/GenBank/DDBJ databases">
        <title>Choanephora cucurbitarum.</title>
        <authorList>
            <person name="Min B."/>
            <person name="Park H."/>
            <person name="Park J.-H."/>
            <person name="Shin H.-D."/>
            <person name="Choi I.-G."/>
        </authorList>
    </citation>
    <scope>NUCLEOTIDE SEQUENCE [LARGE SCALE GENOMIC DNA]</scope>
    <source>
        <strain evidence="2 3">KUS-F28377</strain>
    </source>
</reference>
<comment type="caution">
    <text evidence="2">The sequence shown here is derived from an EMBL/GenBank/DDBJ whole genome shotgun (WGS) entry which is preliminary data.</text>
</comment>
<keyword evidence="3" id="KW-1185">Reference proteome</keyword>
<dbReference type="Gene3D" id="3.60.10.10">
    <property type="entry name" value="Endonuclease/exonuclease/phosphatase"/>
    <property type="match status" value="1"/>
</dbReference>
<dbReference type="EMBL" id="LUGH01001998">
    <property type="protein sequence ID" value="OBZ80546.1"/>
    <property type="molecule type" value="Genomic_DNA"/>
</dbReference>
<evidence type="ECO:0000313" key="3">
    <source>
        <dbReference type="Proteomes" id="UP000093000"/>
    </source>
</evidence>
<gene>
    <name evidence="2" type="ORF">A0J61_11405</name>
</gene>
<dbReference type="Proteomes" id="UP000093000">
    <property type="component" value="Unassembled WGS sequence"/>
</dbReference>
<proteinExistence type="predicted"/>